<name>X1BMZ6_9ZZZZ</name>
<sequence>MGVVLIATASAFANEDVRNAVIGEEIVTEQGIDNSQILTADLDNFDLAMTITNVSEDEKNYYVDYAFNTFGIENNVWQSQ</sequence>
<reference evidence="1" key="1">
    <citation type="journal article" date="2014" name="Front. Microbiol.">
        <title>High frequency of phylogenetically diverse reductive dehalogenase-homologous genes in deep subseafloor sedimentary metagenomes.</title>
        <authorList>
            <person name="Kawai M."/>
            <person name="Futagami T."/>
            <person name="Toyoda A."/>
            <person name="Takaki Y."/>
            <person name="Nishi S."/>
            <person name="Hori S."/>
            <person name="Arai W."/>
            <person name="Tsubouchi T."/>
            <person name="Morono Y."/>
            <person name="Uchiyama I."/>
            <person name="Ito T."/>
            <person name="Fujiyama A."/>
            <person name="Inagaki F."/>
            <person name="Takami H."/>
        </authorList>
    </citation>
    <scope>NUCLEOTIDE SEQUENCE</scope>
    <source>
        <strain evidence="1">Expedition CK06-06</strain>
    </source>
</reference>
<dbReference type="AlphaFoldDB" id="X1BMZ6"/>
<gene>
    <name evidence="1" type="ORF">S01H4_06062</name>
</gene>
<comment type="caution">
    <text evidence="1">The sequence shown here is derived from an EMBL/GenBank/DDBJ whole genome shotgun (WGS) entry which is preliminary data.</text>
</comment>
<organism evidence="1">
    <name type="scientific">marine sediment metagenome</name>
    <dbReference type="NCBI Taxonomy" id="412755"/>
    <lineage>
        <taxon>unclassified sequences</taxon>
        <taxon>metagenomes</taxon>
        <taxon>ecological metagenomes</taxon>
    </lineage>
</organism>
<protein>
    <submittedName>
        <fullName evidence="1">Uncharacterized protein</fullName>
    </submittedName>
</protein>
<accession>X1BMZ6</accession>
<evidence type="ECO:0000313" key="1">
    <source>
        <dbReference type="EMBL" id="GAG73461.1"/>
    </source>
</evidence>
<proteinExistence type="predicted"/>
<dbReference type="EMBL" id="BART01001825">
    <property type="protein sequence ID" value="GAG73461.1"/>
    <property type="molecule type" value="Genomic_DNA"/>
</dbReference>
<feature type="non-terminal residue" evidence="1">
    <location>
        <position position="80"/>
    </location>
</feature>